<organism evidence="15 16">
    <name type="scientific">Amygdalobacter indicium</name>
    <dbReference type="NCBI Taxonomy" id="3029272"/>
    <lineage>
        <taxon>Bacteria</taxon>
        <taxon>Bacillati</taxon>
        <taxon>Bacillota</taxon>
        <taxon>Clostridia</taxon>
        <taxon>Eubacteriales</taxon>
        <taxon>Oscillospiraceae</taxon>
        <taxon>Amygdalobacter</taxon>
    </lineage>
</organism>
<name>A0ABY8C553_9FIRM</name>
<comment type="cofactor">
    <cofactor evidence="1">
        <name>Zn(2+)</name>
        <dbReference type="ChEBI" id="CHEBI:29105"/>
    </cofactor>
</comment>
<keyword evidence="8" id="KW-0378">Hydrolase</keyword>
<evidence type="ECO:0000256" key="4">
    <source>
        <dbReference type="ARBA" id="ARBA00022475"/>
    </source>
</evidence>
<comment type="similarity">
    <text evidence="3">Belongs to the peptidase M50B family.</text>
</comment>
<feature type="transmembrane region" description="Helical" evidence="13">
    <location>
        <begin position="39"/>
        <end position="61"/>
    </location>
</feature>
<feature type="transmembrane region" description="Helical" evidence="13">
    <location>
        <begin position="114"/>
        <end position="141"/>
    </location>
</feature>
<evidence type="ECO:0000256" key="2">
    <source>
        <dbReference type="ARBA" id="ARBA00004651"/>
    </source>
</evidence>
<dbReference type="InterPro" id="IPR052348">
    <property type="entry name" value="Metallopeptidase_M50B"/>
</dbReference>
<feature type="transmembrane region" description="Helical" evidence="13">
    <location>
        <begin position="206"/>
        <end position="225"/>
    </location>
</feature>
<keyword evidence="5 15" id="KW-0645">Protease</keyword>
<proteinExistence type="inferred from homology"/>
<dbReference type="InterPro" id="IPR008915">
    <property type="entry name" value="Peptidase_M50"/>
</dbReference>
<evidence type="ECO:0000256" key="3">
    <source>
        <dbReference type="ARBA" id="ARBA00007931"/>
    </source>
</evidence>
<dbReference type="PANTHER" id="PTHR35864">
    <property type="entry name" value="ZINC METALLOPROTEASE MJ0611-RELATED"/>
    <property type="match status" value="1"/>
</dbReference>
<evidence type="ECO:0000256" key="12">
    <source>
        <dbReference type="ARBA" id="ARBA00023136"/>
    </source>
</evidence>
<keyword evidence="11" id="KW-0482">Metalloprotease</keyword>
<feature type="domain" description="Peptidase M50" evidence="14">
    <location>
        <begin position="39"/>
        <end position="213"/>
    </location>
</feature>
<evidence type="ECO:0000256" key="6">
    <source>
        <dbReference type="ARBA" id="ARBA00022692"/>
    </source>
</evidence>
<dbReference type="EMBL" id="CP118868">
    <property type="protein sequence ID" value="WEG35429.1"/>
    <property type="molecule type" value="Genomic_DNA"/>
</dbReference>
<evidence type="ECO:0000256" key="9">
    <source>
        <dbReference type="ARBA" id="ARBA00022833"/>
    </source>
</evidence>
<keyword evidence="16" id="KW-1185">Reference proteome</keyword>
<evidence type="ECO:0000256" key="1">
    <source>
        <dbReference type="ARBA" id="ARBA00001947"/>
    </source>
</evidence>
<protein>
    <submittedName>
        <fullName evidence="15">Site-2 protease family protein</fullName>
    </submittedName>
</protein>
<dbReference type="Pfam" id="PF02163">
    <property type="entry name" value="Peptidase_M50"/>
    <property type="match status" value="1"/>
</dbReference>
<feature type="transmembrane region" description="Helical" evidence="13">
    <location>
        <begin position="162"/>
        <end position="186"/>
    </location>
</feature>
<dbReference type="PANTHER" id="PTHR35864:SF1">
    <property type="entry name" value="ZINC METALLOPROTEASE YWHC-RELATED"/>
    <property type="match status" value="1"/>
</dbReference>
<keyword evidence="6 13" id="KW-0812">Transmembrane</keyword>
<evidence type="ECO:0000313" key="15">
    <source>
        <dbReference type="EMBL" id="WEG35429.1"/>
    </source>
</evidence>
<keyword evidence="7" id="KW-0479">Metal-binding</keyword>
<dbReference type="GO" id="GO:0006508">
    <property type="term" value="P:proteolysis"/>
    <property type="evidence" value="ECO:0007669"/>
    <property type="project" value="UniProtKB-KW"/>
</dbReference>
<evidence type="ECO:0000256" key="11">
    <source>
        <dbReference type="ARBA" id="ARBA00023049"/>
    </source>
</evidence>
<keyword evidence="10 13" id="KW-1133">Transmembrane helix</keyword>
<dbReference type="CDD" id="cd06158">
    <property type="entry name" value="S2P-M50_like_1"/>
    <property type="match status" value="1"/>
</dbReference>
<gene>
    <name evidence="15" type="ORF">PYS61_05735</name>
</gene>
<feature type="transmembrane region" description="Helical" evidence="13">
    <location>
        <begin position="73"/>
        <end position="94"/>
    </location>
</feature>
<sequence>MRNNYNLPFTHHYSAWLILPLFMGTVFHTSGMLDAACRIFVLLISIVLHELGHGLAAYHYGDMTAYNAGRLTLNPLAHFDPFGLLMIMFAPVGWAKPVPINPANFSPKYNRRGANLVVSLAGIFVNFCLALLAAFGFALVFKHNQIIGNLRFTQTLILLLSYMYRINLGLLCFNILPFPPLDGYWIWSLFMPPKVQIFLNNNSRNFMMALLVMAILPFNILGRLMDPIVGPVINLINFLVNLVV</sequence>
<evidence type="ECO:0000256" key="5">
    <source>
        <dbReference type="ARBA" id="ARBA00022670"/>
    </source>
</evidence>
<keyword evidence="12 13" id="KW-0472">Membrane</keyword>
<evidence type="ECO:0000256" key="13">
    <source>
        <dbReference type="SAM" id="Phobius"/>
    </source>
</evidence>
<evidence type="ECO:0000256" key="10">
    <source>
        <dbReference type="ARBA" id="ARBA00022989"/>
    </source>
</evidence>
<evidence type="ECO:0000256" key="8">
    <source>
        <dbReference type="ARBA" id="ARBA00022801"/>
    </source>
</evidence>
<accession>A0ABY8C553</accession>
<evidence type="ECO:0000256" key="7">
    <source>
        <dbReference type="ARBA" id="ARBA00022723"/>
    </source>
</evidence>
<reference evidence="15 16" key="1">
    <citation type="submission" date="2023-02" db="EMBL/GenBank/DDBJ databases">
        <title>Novel Oscillospiraceae bacterial genomes.</title>
        <authorList>
            <person name="Srinivasan S."/>
            <person name="Austin M.N."/>
            <person name="Fiedler T.L."/>
            <person name="Strenk S.M."/>
            <person name="Agnew K.J."/>
            <person name="Nagana Gowda G.A."/>
            <person name="Raftery D."/>
            <person name="Beamer M.A."/>
            <person name="Achilles S.L."/>
            <person name="Wiesenfeld H.C."/>
            <person name="Fredricks D.N."/>
            <person name="Hillier S.L."/>
        </authorList>
    </citation>
    <scope>NUCLEOTIDE SEQUENCE [LARGE SCALE GENOMIC DNA]</scope>
    <source>
        <strain evidence="15 16">CHIC02 1186E3-8</strain>
    </source>
</reference>
<dbReference type="Proteomes" id="UP001220478">
    <property type="component" value="Chromosome"/>
</dbReference>
<evidence type="ECO:0000313" key="16">
    <source>
        <dbReference type="Proteomes" id="UP001220478"/>
    </source>
</evidence>
<feature type="transmembrane region" description="Helical" evidence="13">
    <location>
        <begin position="12"/>
        <end position="33"/>
    </location>
</feature>
<dbReference type="GO" id="GO:0008233">
    <property type="term" value="F:peptidase activity"/>
    <property type="evidence" value="ECO:0007669"/>
    <property type="project" value="UniProtKB-KW"/>
</dbReference>
<dbReference type="RefSeq" id="WP_315571525.1">
    <property type="nucleotide sequence ID" value="NZ_CP118868.1"/>
</dbReference>
<evidence type="ECO:0000259" key="14">
    <source>
        <dbReference type="Pfam" id="PF02163"/>
    </source>
</evidence>
<comment type="subcellular location">
    <subcellularLocation>
        <location evidence="2">Cell membrane</location>
        <topology evidence="2">Multi-pass membrane protein</topology>
    </subcellularLocation>
</comment>
<keyword evidence="9" id="KW-0862">Zinc</keyword>
<dbReference type="InterPro" id="IPR044537">
    <property type="entry name" value="Rip2-like"/>
</dbReference>
<keyword evidence="4" id="KW-1003">Cell membrane</keyword>